<accession>A0A0B6ALG9</accession>
<dbReference type="HOGENOM" id="CLU_142074_0_0_9"/>
<geneLocation type="plasmid" evidence="1 2">
    <name>pBMV_2</name>
</geneLocation>
<reference evidence="1 2" key="1">
    <citation type="journal article" date="2015" name="Genome Announc.">
        <title>Complete genome sequences for 35 biothreat assay-relevant bacillus species.</title>
        <authorList>
            <person name="Johnson S.L."/>
            <person name="Daligault H.E."/>
            <person name="Davenport K.W."/>
            <person name="Jaissle J."/>
            <person name="Frey K.G."/>
            <person name="Ladner J.T."/>
            <person name="Broomall S.M."/>
            <person name="Bishop-Lilly K.A."/>
            <person name="Bruce D.C."/>
            <person name="Gibbons H.S."/>
            <person name="Coyne S.R."/>
            <person name="Lo C.C."/>
            <person name="Meincke L."/>
            <person name="Munk A.C."/>
            <person name="Koroleva G.I."/>
            <person name="Rosenzweig C.N."/>
            <person name="Palacios G.F."/>
            <person name="Redden C.L."/>
            <person name="Minogue T.D."/>
            <person name="Chain P.S."/>
        </authorList>
    </citation>
    <scope>NUCLEOTIDE SEQUENCE [LARGE SCALE GENOMIC DNA]</scope>
    <source>
        <strain evidence="2">ATCC 14581 / DSM 32 / JCM 2506 / NBRC 15308 / NCIMB 9376 / NCTC 10342 / NRRL B-14308 / VKM B-512</strain>
        <plasmid evidence="1 2">pBMV_2</plasmid>
    </source>
</reference>
<dbReference type="RefSeq" id="WP_034655548.1">
    <property type="nucleotide sequence ID" value="NZ_BCVB01000023.1"/>
</dbReference>
<name>A0A0B6ALG9_PRIM2</name>
<keyword evidence="1" id="KW-0614">Plasmid</keyword>
<dbReference type="KEGG" id="bmeg:BG04_5816"/>
<dbReference type="AlphaFoldDB" id="A0A0B6ALG9"/>
<evidence type="ECO:0000313" key="2">
    <source>
        <dbReference type="Proteomes" id="UP000031829"/>
    </source>
</evidence>
<sequence>MANKEEALLWSIALPGFGQYLNGKFLKDSILILLELVVNVQSNFNEIIILSFHGDIEKSIQHADYRWLMFYPCLYFFAMWDAWKDIGGGKDRHAFLPFVFAAYFVTLGCIYSSSVKLFGVLLGPIWLPMLCVIPGLALGTILRKISN</sequence>
<protein>
    <submittedName>
        <fullName evidence="1">Uncharacterized protein</fullName>
    </submittedName>
</protein>
<organism evidence="1 2">
    <name type="scientific">Priestia megaterium (strain ATCC 14581 / DSM 32 / CCUG 1817 / JCM 2506 / NBRC 15308 / NCIMB 9376 / NCTC 10342 / NRRL B-14308 / VKM B-512 / Ford 19)</name>
    <name type="common">Bacillus megaterium</name>
    <dbReference type="NCBI Taxonomy" id="1348623"/>
    <lineage>
        <taxon>Bacteria</taxon>
        <taxon>Bacillati</taxon>
        <taxon>Bacillota</taxon>
        <taxon>Bacilli</taxon>
        <taxon>Bacillales</taxon>
        <taxon>Bacillaceae</taxon>
        <taxon>Priestia</taxon>
    </lineage>
</organism>
<gene>
    <name evidence="1" type="ORF">BG04_5816</name>
</gene>
<dbReference type="Proteomes" id="UP000031829">
    <property type="component" value="Plasmid pBMV_2"/>
</dbReference>
<dbReference type="GeneID" id="93646027"/>
<proteinExistence type="predicted"/>
<dbReference type="EMBL" id="CP009921">
    <property type="protein sequence ID" value="AJI25730.1"/>
    <property type="molecule type" value="Genomic_DNA"/>
</dbReference>
<evidence type="ECO:0000313" key="1">
    <source>
        <dbReference type="EMBL" id="AJI25730.1"/>
    </source>
</evidence>